<gene>
    <name evidence="1" type="ORF">E2C01_016663</name>
</gene>
<organism evidence="1 2">
    <name type="scientific">Portunus trituberculatus</name>
    <name type="common">Swimming crab</name>
    <name type="synonym">Neptunus trituberculatus</name>
    <dbReference type="NCBI Taxonomy" id="210409"/>
    <lineage>
        <taxon>Eukaryota</taxon>
        <taxon>Metazoa</taxon>
        <taxon>Ecdysozoa</taxon>
        <taxon>Arthropoda</taxon>
        <taxon>Crustacea</taxon>
        <taxon>Multicrustacea</taxon>
        <taxon>Malacostraca</taxon>
        <taxon>Eumalacostraca</taxon>
        <taxon>Eucarida</taxon>
        <taxon>Decapoda</taxon>
        <taxon>Pleocyemata</taxon>
        <taxon>Brachyura</taxon>
        <taxon>Eubrachyura</taxon>
        <taxon>Portunoidea</taxon>
        <taxon>Portunidae</taxon>
        <taxon>Portuninae</taxon>
        <taxon>Portunus</taxon>
    </lineage>
</organism>
<keyword evidence="2" id="KW-1185">Reference proteome</keyword>
<dbReference type="AlphaFoldDB" id="A0A5B7DR54"/>
<name>A0A5B7DR54_PORTR</name>
<dbReference type="Proteomes" id="UP000324222">
    <property type="component" value="Unassembled WGS sequence"/>
</dbReference>
<accession>A0A5B7DR54</accession>
<proteinExistence type="predicted"/>
<evidence type="ECO:0000313" key="2">
    <source>
        <dbReference type="Proteomes" id="UP000324222"/>
    </source>
</evidence>
<protein>
    <submittedName>
        <fullName evidence="1">Uncharacterized protein</fullName>
    </submittedName>
</protein>
<comment type="caution">
    <text evidence="1">The sequence shown here is derived from an EMBL/GenBank/DDBJ whole genome shotgun (WGS) entry which is preliminary data.</text>
</comment>
<evidence type="ECO:0000313" key="1">
    <source>
        <dbReference type="EMBL" id="MPC23607.1"/>
    </source>
</evidence>
<dbReference type="EMBL" id="VSRR010001230">
    <property type="protein sequence ID" value="MPC23607.1"/>
    <property type="molecule type" value="Genomic_DNA"/>
</dbReference>
<reference evidence="1 2" key="1">
    <citation type="submission" date="2019-05" db="EMBL/GenBank/DDBJ databases">
        <title>Another draft genome of Portunus trituberculatus and its Hox gene families provides insights of decapod evolution.</title>
        <authorList>
            <person name="Jeong J.-H."/>
            <person name="Song I."/>
            <person name="Kim S."/>
            <person name="Choi T."/>
            <person name="Kim D."/>
            <person name="Ryu S."/>
            <person name="Kim W."/>
        </authorList>
    </citation>
    <scope>NUCLEOTIDE SEQUENCE [LARGE SCALE GENOMIC DNA]</scope>
    <source>
        <tissue evidence="1">Muscle</tissue>
    </source>
</reference>
<sequence length="78" mass="8869">MWILRGSPLLWEDSKRSDGWLEGHGRDLPSVSATVWVGQAGYHHVGITDRLHLVHIVAANDLVKQRVQIVEESHHLEE</sequence>